<dbReference type="InterPro" id="IPR050109">
    <property type="entry name" value="HTH-type_TetR-like_transc_reg"/>
</dbReference>
<dbReference type="Pfam" id="PF00440">
    <property type="entry name" value="TetR_N"/>
    <property type="match status" value="1"/>
</dbReference>
<dbReference type="PROSITE" id="PS01081">
    <property type="entry name" value="HTH_TETR_1"/>
    <property type="match status" value="1"/>
</dbReference>
<name>C4NYL4_9ACTN</name>
<feature type="DNA-binding region" description="H-T-H motif" evidence="2">
    <location>
        <begin position="32"/>
        <end position="51"/>
    </location>
</feature>
<keyword evidence="1 2" id="KW-0238">DNA-binding</keyword>
<dbReference type="SMR" id="C4NYL4"/>
<dbReference type="PROSITE" id="PS50977">
    <property type="entry name" value="HTH_TETR_2"/>
    <property type="match status" value="1"/>
</dbReference>
<dbReference type="GO" id="GO:0000976">
    <property type="term" value="F:transcription cis-regulatory region binding"/>
    <property type="evidence" value="ECO:0007669"/>
    <property type="project" value="TreeGrafter"/>
</dbReference>
<evidence type="ECO:0000256" key="1">
    <source>
        <dbReference type="ARBA" id="ARBA00023125"/>
    </source>
</evidence>
<reference evidence="5" key="2">
    <citation type="journal article" date="2009" name="ChemBioChem">
        <title>Cloning and sequencing of the biosynthetic gene cluster for saquayamycin Z and galtamycin B and the elucidation of the assembly of their saccharide chains.</title>
        <authorList>
            <person name="Erb A."/>
            <person name="Luzhetskyy A."/>
            <person name="Hardter U."/>
            <person name="Bechthold A."/>
        </authorList>
    </citation>
    <scope>NUCLEOTIDE SEQUENCE</scope>
    <source>
        <strain evidence="5">Tu 6368</strain>
    </source>
</reference>
<evidence type="ECO:0000256" key="3">
    <source>
        <dbReference type="SAM" id="MobiDB-lite"/>
    </source>
</evidence>
<dbReference type="SUPFAM" id="SSF46689">
    <property type="entry name" value="Homeodomain-like"/>
    <property type="match status" value="1"/>
</dbReference>
<dbReference type="PANTHER" id="PTHR30055:SF226">
    <property type="entry name" value="HTH-TYPE TRANSCRIPTIONAL REGULATOR PKSA"/>
    <property type="match status" value="1"/>
</dbReference>
<protein>
    <submittedName>
        <fullName evidence="5">SaqK</fullName>
    </submittedName>
</protein>
<dbReference type="AlphaFoldDB" id="C4NYL4"/>
<gene>
    <name evidence="5" type="primary">saqK</name>
</gene>
<dbReference type="EMBL" id="FJ670504">
    <property type="protein sequence ID" value="ACP19368.1"/>
    <property type="molecule type" value="Genomic_DNA"/>
</dbReference>
<dbReference type="InterPro" id="IPR009057">
    <property type="entry name" value="Homeodomain-like_sf"/>
</dbReference>
<dbReference type="Gene3D" id="1.10.357.10">
    <property type="entry name" value="Tetracycline Repressor, domain 2"/>
    <property type="match status" value="1"/>
</dbReference>
<dbReference type="InterPro" id="IPR023772">
    <property type="entry name" value="DNA-bd_HTH_TetR-type_CS"/>
</dbReference>
<evidence type="ECO:0000313" key="5">
    <source>
        <dbReference type="EMBL" id="ACP19368.1"/>
    </source>
</evidence>
<evidence type="ECO:0000259" key="4">
    <source>
        <dbReference type="PROSITE" id="PS50977"/>
    </source>
</evidence>
<dbReference type="GO" id="GO:0003700">
    <property type="term" value="F:DNA-binding transcription factor activity"/>
    <property type="evidence" value="ECO:0007669"/>
    <property type="project" value="TreeGrafter"/>
</dbReference>
<sequence length="207" mass="23062">MNRPTPRRKDTRERIQAVALQAFSERGYDKTSLRGITDQLGITKAALYYYFQAKEDILASLFDDLYRRLDELIDWGRRQPRTNEAKQELLRRYSRTLVHAAPILSLAQENQATLRETTVGQRLQDRVSALAQLVVEPDAPLIENVRGITALLTVYFGPIATQDLPGDPEEKQRAVLDVAAGLLAQGPGGGPPPGPDAAPDGRRHHDD</sequence>
<accession>C4NYL4</accession>
<dbReference type="PANTHER" id="PTHR30055">
    <property type="entry name" value="HTH-TYPE TRANSCRIPTIONAL REGULATOR RUTR"/>
    <property type="match status" value="1"/>
</dbReference>
<feature type="region of interest" description="Disordered" evidence="3">
    <location>
        <begin position="181"/>
        <end position="207"/>
    </location>
</feature>
<organism evidence="5">
    <name type="scientific">Micromonospora sp. Tu 6368</name>
    <dbReference type="NCBI Taxonomy" id="428986"/>
    <lineage>
        <taxon>Bacteria</taxon>
        <taxon>Bacillati</taxon>
        <taxon>Actinomycetota</taxon>
        <taxon>Actinomycetes</taxon>
        <taxon>Micromonosporales</taxon>
        <taxon>Micromonosporaceae</taxon>
        <taxon>Micromonospora</taxon>
    </lineage>
</organism>
<proteinExistence type="predicted"/>
<evidence type="ECO:0000256" key="2">
    <source>
        <dbReference type="PROSITE-ProRule" id="PRU00335"/>
    </source>
</evidence>
<reference evidence="5" key="1">
    <citation type="journal article" date="2007" name="Appl. Microbiol. Biotechnol.">
        <title>A strategy for cloning glycosyltransferase genes involved in natural product biosynthesis.</title>
        <authorList>
            <person name="Luzhetskyy A."/>
            <person name="Weiss H."/>
            <person name="Charge A."/>
            <person name="Welle E."/>
            <person name="Linnenbrink A."/>
            <person name="Vente A."/>
            <person name="Bechthold A."/>
        </authorList>
    </citation>
    <scope>NUCLEOTIDE SEQUENCE</scope>
    <source>
        <strain evidence="5">Tu 6368</strain>
    </source>
</reference>
<dbReference type="PRINTS" id="PR00455">
    <property type="entry name" value="HTHTETR"/>
</dbReference>
<dbReference type="InterPro" id="IPR001647">
    <property type="entry name" value="HTH_TetR"/>
</dbReference>
<feature type="domain" description="HTH tetR-type" evidence="4">
    <location>
        <begin position="9"/>
        <end position="69"/>
    </location>
</feature>